<gene>
    <name evidence="1" type="ORF">Tco_0941743</name>
</gene>
<keyword evidence="2" id="KW-1185">Reference proteome</keyword>
<protein>
    <submittedName>
        <fullName evidence="1">Uncharacterized protein</fullName>
    </submittedName>
</protein>
<evidence type="ECO:0000313" key="2">
    <source>
        <dbReference type="Proteomes" id="UP001151760"/>
    </source>
</evidence>
<accession>A0ABQ5DUG7</accession>
<reference evidence="1" key="2">
    <citation type="submission" date="2022-01" db="EMBL/GenBank/DDBJ databases">
        <authorList>
            <person name="Yamashiro T."/>
            <person name="Shiraishi A."/>
            <person name="Satake H."/>
            <person name="Nakayama K."/>
        </authorList>
    </citation>
    <scope>NUCLEOTIDE SEQUENCE</scope>
</reference>
<reference evidence="1" key="1">
    <citation type="journal article" date="2022" name="Int. J. Mol. Sci.">
        <title>Draft Genome of Tanacetum Coccineum: Genomic Comparison of Closely Related Tanacetum-Family Plants.</title>
        <authorList>
            <person name="Yamashiro T."/>
            <person name="Shiraishi A."/>
            <person name="Nakayama K."/>
            <person name="Satake H."/>
        </authorList>
    </citation>
    <scope>NUCLEOTIDE SEQUENCE</scope>
</reference>
<comment type="caution">
    <text evidence="1">The sequence shown here is derived from an EMBL/GenBank/DDBJ whole genome shotgun (WGS) entry which is preliminary data.</text>
</comment>
<name>A0ABQ5DUG7_9ASTR</name>
<evidence type="ECO:0000313" key="1">
    <source>
        <dbReference type="EMBL" id="GJT41878.1"/>
    </source>
</evidence>
<dbReference type="Proteomes" id="UP001151760">
    <property type="component" value="Unassembled WGS sequence"/>
</dbReference>
<proteinExistence type="predicted"/>
<sequence>MHKASITDLEPFTAYSNPQGVIYLDKLKRNRPMCSHELYKISDVTLISVQDKLKDMLNNLEIRYTSVMPRKRWSNLDKKGPRVMVKDIDRQLLERRLMRSLEKFVGGREYREDLRLLQRTI</sequence>
<dbReference type="EMBL" id="BQNB010015597">
    <property type="protein sequence ID" value="GJT41878.1"/>
    <property type="molecule type" value="Genomic_DNA"/>
</dbReference>
<organism evidence="1 2">
    <name type="scientific">Tanacetum coccineum</name>
    <dbReference type="NCBI Taxonomy" id="301880"/>
    <lineage>
        <taxon>Eukaryota</taxon>
        <taxon>Viridiplantae</taxon>
        <taxon>Streptophyta</taxon>
        <taxon>Embryophyta</taxon>
        <taxon>Tracheophyta</taxon>
        <taxon>Spermatophyta</taxon>
        <taxon>Magnoliopsida</taxon>
        <taxon>eudicotyledons</taxon>
        <taxon>Gunneridae</taxon>
        <taxon>Pentapetalae</taxon>
        <taxon>asterids</taxon>
        <taxon>campanulids</taxon>
        <taxon>Asterales</taxon>
        <taxon>Asteraceae</taxon>
        <taxon>Asteroideae</taxon>
        <taxon>Anthemideae</taxon>
        <taxon>Anthemidinae</taxon>
        <taxon>Tanacetum</taxon>
    </lineage>
</organism>